<dbReference type="PANTHER" id="PTHR43132">
    <property type="entry name" value="ARSENICAL RESISTANCE OPERON REPRESSOR ARSR-RELATED"/>
    <property type="match status" value="1"/>
</dbReference>
<dbReference type="InterPro" id="IPR051011">
    <property type="entry name" value="Metal_resp_trans_reg"/>
</dbReference>
<dbReference type="InterPro" id="IPR036388">
    <property type="entry name" value="WH-like_DNA-bd_sf"/>
</dbReference>
<dbReference type="CDD" id="cd00090">
    <property type="entry name" value="HTH_ARSR"/>
    <property type="match status" value="1"/>
</dbReference>
<dbReference type="OrthoDB" id="9790747at2"/>
<reference evidence="5 6" key="1">
    <citation type="submission" date="2016-10" db="EMBL/GenBank/DDBJ databases">
        <authorList>
            <person name="de Groot N.N."/>
        </authorList>
    </citation>
    <scope>NUCLEOTIDE SEQUENCE [LARGE SCALE GENOMIC DNA]</scope>
    <source>
        <strain evidence="5 6">DSM 16213</strain>
    </source>
</reference>
<dbReference type="PRINTS" id="PR00778">
    <property type="entry name" value="HTHARSR"/>
</dbReference>
<dbReference type="EMBL" id="FOCI01000003">
    <property type="protein sequence ID" value="SEM66302.1"/>
    <property type="molecule type" value="Genomic_DNA"/>
</dbReference>
<dbReference type="InterPro" id="IPR036390">
    <property type="entry name" value="WH_DNA-bd_sf"/>
</dbReference>
<dbReference type="PROSITE" id="PS50987">
    <property type="entry name" value="HTH_ARSR_2"/>
    <property type="match status" value="1"/>
</dbReference>
<dbReference type="Gene3D" id="1.10.10.10">
    <property type="entry name" value="Winged helix-like DNA-binding domain superfamily/Winged helix DNA-binding domain"/>
    <property type="match status" value="1"/>
</dbReference>
<dbReference type="GO" id="GO:0003677">
    <property type="term" value="F:DNA binding"/>
    <property type="evidence" value="ECO:0007669"/>
    <property type="project" value="UniProtKB-KW"/>
</dbReference>
<sequence>MTVIPALTPDQLSLLADAFRLLGDPTRLRIVMHCMDGPRSVGAIACELGLSQPLVSHHLRLLRTARLLRAVRQARHVFYTVSDHHISHMIADLAAHMAEKTTDQDAAQHP</sequence>
<dbReference type="GO" id="GO:0003700">
    <property type="term" value="F:DNA-binding transcription factor activity"/>
    <property type="evidence" value="ECO:0007669"/>
    <property type="project" value="InterPro"/>
</dbReference>
<dbReference type="Proteomes" id="UP000199585">
    <property type="component" value="Unassembled WGS sequence"/>
</dbReference>
<dbReference type="SUPFAM" id="SSF46785">
    <property type="entry name" value="Winged helix' DNA-binding domain"/>
    <property type="match status" value="1"/>
</dbReference>
<evidence type="ECO:0000256" key="2">
    <source>
        <dbReference type="ARBA" id="ARBA00023125"/>
    </source>
</evidence>
<dbReference type="RefSeq" id="WP_089898796.1">
    <property type="nucleotide sequence ID" value="NZ_FOCI01000003.1"/>
</dbReference>
<keyword evidence="3" id="KW-0804">Transcription</keyword>
<evidence type="ECO:0000313" key="6">
    <source>
        <dbReference type="Proteomes" id="UP000199585"/>
    </source>
</evidence>
<evidence type="ECO:0000256" key="3">
    <source>
        <dbReference type="ARBA" id="ARBA00023163"/>
    </source>
</evidence>
<dbReference type="NCBIfam" id="NF033788">
    <property type="entry name" value="HTH_metalloreg"/>
    <property type="match status" value="1"/>
</dbReference>
<name>A0A1H8A5X4_9RHOB</name>
<dbReference type="InterPro" id="IPR001845">
    <property type="entry name" value="HTH_ArsR_DNA-bd_dom"/>
</dbReference>
<evidence type="ECO:0000313" key="5">
    <source>
        <dbReference type="EMBL" id="SEM66302.1"/>
    </source>
</evidence>
<keyword evidence="1" id="KW-0805">Transcription regulation</keyword>
<dbReference type="PANTHER" id="PTHR43132:SF6">
    <property type="entry name" value="HTH-TYPE TRANSCRIPTIONAL REPRESSOR CZRA"/>
    <property type="match status" value="1"/>
</dbReference>
<dbReference type="InterPro" id="IPR011991">
    <property type="entry name" value="ArsR-like_HTH"/>
</dbReference>
<dbReference type="Pfam" id="PF01022">
    <property type="entry name" value="HTH_5"/>
    <property type="match status" value="1"/>
</dbReference>
<protein>
    <submittedName>
        <fullName evidence="5">Transcriptional regulator, ArsR family</fullName>
    </submittedName>
</protein>
<dbReference type="SMART" id="SM00418">
    <property type="entry name" value="HTH_ARSR"/>
    <property type="match status" value="1"/>
</dbReference>
<organism evidence="5 6">
    <name type="scientific">Loktanella fryxellensis</name>
    <dbReference type="NCBI Taxonomy" id="245187"/>
    <lineage>
        <taxon>Bacteria</taxon>
        <taxon>Pseudomonadati</taxon>
        <taxon>Pseudomonadota</taxon>
        <taxon>Alphaproteobacteria</taxon>
        <taxon>Rhodobacterales</taxon>
        <taxon>Roseobacteraceae</taxon>
        <taxon>Loktanella</taxon>
    </lineage>
</organism>
<evidence type="ECO:0000259" key="4">
    <source>
        <dbReference type="PROSITE" id="PS50987"/>
    </source>
</evidence>
<gene>
    <name evidence="5" type="ORF">SAMN04488003_10339</name>
</gene>
<evidence type="ECO:0000256" key="1">
    <source>
        <dbReference type="ARBA" id="ARBA00023015"/>
    </source>
</evidence>
<keyword evidence="2" id="KW-0238">DNA-binding</keyword>
<dbReference type="STRING" id="245187.SAMN04488003_10339"/>
<accession>A0A1H8A5X4</accession>
<keyword evidence="6" id="KW-1185">Reference proteome</keyword>
<proteinExistence type="predicted"/>
<feature type="domain" description="HTH arsR-type" evidence="4">
    <location>
        <begin position="7"/>
        <end position="101"/>
    </location>
</feature>
<dbReference type="AlphaFoldDB" id="A0A1H8A5X4"/>